<dbReference type="RefSeq" id="XP_002508649.1">
    <property type="nucleotide sequence ID" value="XM_002508603.1"/>
</dbReference>
<dbReference type="OrthoDB" id="497843at2759"/>
<proteinExistence type="predicted"/>
<gene>
    <name evidence="1" type="ORF">MICPUN_114001</name>
</gene>
<protein>
    <submittedName>
        <fullName evidence="1">Uncharacterized protein</fullName>
    </submittedName>
</protein>
<reference evidence="1 2" key="1">
    <citation type="journal article" date="2009" name="Science">
        <title>Green evolution and dynamic adaptations revealed by genomes of the marine picoeukaryotes Micromonas.</title>
        <authorList>
            <person name="Worden A.Z."/>
            <person name="Lee J.H."/>
            <person name="Mock T."/>
            <person name="Rouze P."/>
            <person name="Simmons M.P."/>
            <person name="Aerts A.L."/>
            <person name="Allen A.E."/>
            <person name="Cuvelier M.L."/>
            <person name="Derelle E."/>
            <person name="Everett M.V."/>
            <person name="Foulon E."/>
            <person name="Grimwood J."/>
            <person name="Gundlach H."/>
            <person name="Henrissat B."/>
            <person name="Napoli C."/>
            <person name="McDonald S.M."/>
            <person name="Parker M.S."/>
            <person name="Rombauts S."/>
            <person name="Salamov A."/>
            <person name="Von Dassow P."/>
            <person name="Badger J.H."/>
            <person name="Coutinho P.M."/>
            <person name="Demir E."/>
            <person name="Dubchak I."/>
            <person name="Gentemann C."/>
            <person name="Eikrem W."/>
            <person name="Gready J.E."/>
            <person name="John U."/>
            <person name="Lanier W."/>
            <person name="Lindquist E.A."/>
            <person name="Lucas S."/>
            <person name="Mayer K.F."/>
            <person name="Moreau H."/>
            <person name="Not F."/>
            <person name="Otillar R."/>
            <person name="Panaud O."/>
            <person name="Pangilinan J."/>
            <person name="Paulsen I."/>
            <person name="Piegu B."/>
            <person name="Poliakov A."/>
            <person name="Robbens S."/>
            <person name="Schmutz J."/>
            <person name="Toulza E."/>
            <person name="Wyss T."/>
            <person name="Zelensky A."/>
            <person name="Zhou K."/>
            <person name="Armbrust E.V."/>
            <person name="Bhattacharya D."/>
            <person name="Goodenough U.W."/>
            <person name="Van de Peer Y."/>
            <person name="Grigoriev I.V."/>
        </authorList>
    </citation>
    <scope>NUCLEOTIDE SEQUENCE [LARGE SCALE GENOMIC DNA]</scope>
    <source>
        <strain evidence="2">RCC299 / NOUM17</strain>
    </source>
</reference>
<evidence type="ECO:0000313" key="1">
    <source>
        <dbReference type="EMBL" id="ACO69907.1"/>
    </source>
</evidence>
<sequence>MFAVARHIPPVRTVSSRQTRADATGSRRVRSDAHGNATCALSRAGDDEGRVVGAGARAASALLSAAFAANSVLQPGIAFAFGSEIALSDVKYEPTECPANQYMPNKKNTVCLKFTATADNSQRRNVEAANIFGFIDDQQNNSAATVNPTGGSRTVLSGLDAPIPAGRSQVSFIVTVFKDSLDLGPLKLRGFKAEPSLSDVEKRFKPFDECEMDPETPGCAGSF</sequence>
<dbReference type="eggNOG" id="ENOG502S515">
    <property type="taxonomic scope" value="Eukaryota"/>
</dbReference>
<dbReference type="InParanoid" id="C1FI03"/>
<dbReference type="GeneID" id="8246660"/>
<keyword evidence="2" id="KW-1185">Reference proteome</keyword>
<evidence type="ECO:0000313" key="2">
    <source>
        <dbReference type="Proteomes" id="UP000002009"/>
    </source>
</evidence>
<name>C1FI03_MICCC</name>
<dbReference type="OMA" id="FDACEVD"/>
<dbReference type="KEGG" id="mis:MICPUN_114001"/>
<dbReference type="AlphaFoldDB" id="C1FI03"/>
<dbReference type="Proteomes" id="UP000002009">
    <property type="component" value="Chromosome 10"/>
</dbReference>
<dbReference type="EMBL" id="CP001576">
    <property type="protein sequence ID" value="ACO69907.1"/>
    <property type="molecule type" value="Genomic_DNA"/>
</dbReference>
<organism evidence="1 2">
    <name type="scientific">Micromonas commoda (strain RCC299 / NOUM17 / CCMP2709)</name>
    <name type="common">Picoplanktonic green alga</name>
    <dbReference type="NCBI Taxonomy" id="296587"/>
    <lineage>
        <taxon>Eukaryota</taxon>
        <taxon>Viridiplantae</taxon>
        <taxon>Chlorophyta</taxon>
        <taxon>Mamiellophyceae</taxon>
        <taxon>Mamiellales</taxon>
        <taxon>Mamiellaceae</taxon>
        <taxon>Micromonas</taxon>
    </lineage>
</organism>
<accession>C1FI03</accession>